<dbReference type="PIRSF" id="PIRSF039102">
    <property type="entry name" value="Ddl/VanB"/>
    <property type="match status" value="1"/>
</dbReference>
<comment type="caution">
    <text evidence="14">The sequence shown here is derived from an EMBL/GenBank/DDBJ whole genome shotgun (WGS) entry which is preliminary data.</text>
</comment>
<dbReference type="GO" id="GO:0009252">
    <property type="term" value="P:peptidoglycan biosynthetic process"/>
    <property type="evidence" value="ECO:0007669"/>
    <property type="project" value="UniProtKB-KW"/>
</dbReference>
<comment type="subcellular location">
    <subcellularLocation>
        <location evidence="1">Cytoplasm</location>
    </subcellularLocation>
</comment>
<dbReference type="GO" id="GO:0005524">
    <property type="term" value="F:ATP binding"/>
    <property type="evidence" value="ECO:0007669"/>
    <property type="project" value="UniProtKB-UniRule"/>
</dbReference>
<gene>
    <name evidence="14" type="ORF">ENX73_00030</name>
</gene>
<dbReference type="GO" id="GO:0008716">
    <property type="term" value="F:D-alanine-D-alanine ligase activity"/>
    <property type="evidence" value="ECO:0007669"/>
    <property type="project" value="InterPro"/>
</dbReference>
<evidence type="ECO:0000256" key="10">
    <source>
        <dbReference type="PIRSR" id="PIRSR039102-1"/>
    </source>
</evidence>
<evidence type="ECO:0000256" key="12">
    <source>
        <dbReference type="PROSITE-ProRule" id="PRU00409"/>
    </source>
</evidence>
<dbReference type="SUPFAM" id="SSF52440">
    <property type="entry name" value="PreATP-grasp domain"/>
    <property type="match status" value="1"/>
</dbReference>
<evidence type="ECO:0000256" key="2">
    <source>
        <dbReference type="ARBA" id="ARBA00010871"/>
    </source>
</evidence>
<evidence type="ECO:0000256" key="6">
    <source>
        <dbReference type="ARBA" id="ARBA00022840"/>
    </source>
</evidence>
<dbReference type="Gene3D" id="3.30.1490.20">
    <property type="entry name" value="ATP-grasp fold, A domain"/>
    <property type="match status" value="1"/>
</dbReference>
<dbReference type="AlphaFoldDB" id="A0A7V3RD97"/>
<evidence type="ECO:0000259" key="13">
    <source>
        <dbReference type="PROSITE" id="PS50975"/>
    </source>
</evidence>
<evidence type="ECO:0000256" key="7">
    <source>
        <dbReference type="ARBA" id="ARBA00022960"/>
    </source>
</evidence>
<feature type="binding site" evidence="11">
    <location>
        <position position="260"/>
    </location>
    <ligand>
        <name>Mg(2+)</name>
        <dbReference type="ChEBI" id="CHEBI:18420"/>
        <label>2</label>
    </ligand>
</feature>
<evidence type="ECO:0000256" key="8">
    <source>
        <dbReference type="ARBA" id="ARBA00022984"/>
    </source>
</evidence>
<feature type="binding site" evidence="11">
    <location>
        <position position="246"/>
    </location>
    <ligand>
        <name>Mg(2+)</name>
        <dbReference type="ChEBI" id="CHEBI:18420"/>
        <label>1</label>
    </ligand>
</feature>
<protein>
    <submittedName>
        <fullName evidence="14">ATP-grasp domain-containing protein</fullName>
    </submittedName>
</protein>
<dbReference type="PROSITE" id="PS00844">
    <property type="entry name" value="DALA_DALA_LIGASE_2"/>
    <property type="match status" value="1"/>
</dbReference>
<keyword evidence="9" id="KW-0961">Cell wall biogenesis/degradation</keyword>
<dbReference type="InterPro" id="IPR011095">
    <property type="entry name" value="Dala_Dala_lig_C"/>
</dbReference>
<comment type="similarity">
    <text evidence="2">Belongs to the D-alanine--D-alanine ligase family.</text>
</comment>
<evidence type="ECO:0000256" key="5">
    <source>
        <dbReference type="ARBA" id="ARBA00022741"/>
    </source>
</evidence>
<dbReference type="InterPro" id="IPR000291">
    <property type="entry name" value="D-Ala_lig_Van_CS"/>
</dbReference>
<dbReference type="GO" id="GO:0008360">
    <property type="term" value="P:regulation of cell shape"/>
    <property type="evidence" value="ECO:0007669"/>
    <property type="project" value="UniProtKB-KW"/>
</dbReference>
<dbReference type="EMBL" id="DTPE01000001">
    <property type="protein sequence ID" value="HGE74500.1"/>
    <property type="molecule type" value="Genomic_DNA"/>
</dbReference>
<feature type="active site" evidence="10">
    <location>
        <position position="142"/>
    </location>
</feature>
<dbReference type="PANTHER" id="PTHR23132">
    <property type="entry name" value="D-ALANINE--D-ALANINE LIGASE"/>
    <property type="match status" value="1"/>
</dbReference>
<dbReference type="InterPro" id="IPR013815">
    <property type="entry name" value="ATP_grasp_subdomain_1"/>
</dbReference>
<dbReference type="SUPFAM" id="SSF56059">
    <property type="entry name" value="Glutathione synthetase ATP-binding domain-like"/>
    <property type="match status" value="1"/>
</dbReference>
<feature type="domain" description="ATP-grasp" evidence="13">
    <location>
        <begin position="106"/>
        <end position="291"/>
    </location>
</feature>
<dbReference type="InterPro" id="IPR011761">
    <property type="entry name" value="ATP-grasp"/>
</dbReference>
<evidence type="ECO:0000256" key="4">
    <source>
        <dbReference type="ARBA" id="ARBA00022598"/>
    </source>
</evidence>
<dbReference type="PROSITE" id="PS50975">
    <property type="entry name" value="ATP_GRASP"/>
    <property type="match status" value="1"/>
</dbReference>
<feature type="active site" evidence="10">
    <location>
        <position position="27"/>
    </location>
</feature>
<keyword evidence="11" id="KW-0464">Manganese</keyword>
<evidence type="ECO:0000256" key="1">
    <source>
        <dbReference type="ARBA" id="ARBA00004496"/>
    </source>
</evidence>
<keyword evidence="5 12" id="KW-0547">Nucleotide-binding</keyword>
<evidence type="ECO:0000256" key="3">
    <source>
        <dbReference type="ARBA" id="ARBA00022490"/>
    </source>
</evidence>
<name>A0A7V3RD97_9BACT</name>
<feature type="binding site" evidence="11">
    <location>
        <position position="258"/>
    </location>
    <ligand>
        <name>Mg(2+)</name>
        <dbReference type="ChEBI" id="CHEBI:18420"/>
        <label>1</label>
    </ligand>
</feature>
<keyword evidence="11" id="KW-0479">Metal-binding</keyword>
<reference evidence="14" key="1">
    <citation type="journal article" date="2020" name="mSystems">
        <title>Genome- and Community-Level Interaction Insights into Carbon Utilization and Element Cycling Functions of Hydrothermarchaeota in Hydrothermal Sediment.</title>
        <authorList>
            <person name="Zhou Z."/>
            <person name="Liu Y."/>
            <person name="Xu W."/>
            <person name="Pan J."/>
            <person name="Luo Z.H."/>
            <person name="Li M."/>
        </authorList>
    </citation>
    <scope>NUCLEOTIDE SEQUENCE [LARGE SCALE GENOMIC DNA]</scope>
    <source>
        <strain evidence="14">SpSt-966</strain>
    </source>
</reference>
<feature type="binding site" evidence="11">
    <location>
        <position position="258"/>
    </location>
    <ligand>
        <name>Mg(2+)</name>
        <dbReference type="ChEBI" id="CHEBI:18420"/>
        <label>2</label>
    </ligand>
</feature>
<dbReference type="PANTHER" id="PTHR23132:SF23">
    <property type="entry name" value="D-ALANINE--D-ALANINE LIGASE B"/>
    <property type="match status" value="1"/>
</dbReference>
<feature type="active site" evidence="10">
    <location>
        <position position="269"/>
    </location>
</feature>
<accession>A0A7V3RD97</accession>
<keyword evidence="8" id="KW-0573">Peptidoglycan synthesis</keyword>
<evidence type="ECO:0000256" key="9">
    <source>
        <dbReference type="ARBA" id="ARBA00023316"/>
    </source>
</evidence>
<comment type="cofactor">
    <cofactor evidence="11">
        <name>Mg(2+)</name>
        <dbReference type="ChEBI" id="CHEBI:18420"/>
    </cofactor>
    <cofactor evidence="11">
        <name>Mn(2+)</name>
        <dbReference type="ChEBI" id="CHEBI:29035"/>
    </cofactor>
    <text evidence="11">Binds 2 magnesium or manganese ions per subunit.</text>
</comment>
<proteinExistence type="inferred from homology"/>
<dbReference type="Pfam" id="PF07478">
    <property type="entry name" value="Dala_Dala_lig_C"/>
    <property type="match status" value="1"/>
</dbReference>
<evidence type="ECO:0000313" key="14">
    <source>
        <dbReference type="EMBL" id="HGE74500.1"/>
    </source>
</evidence>
<dbReference type="GO" id="GO:0046872">
    <property type="term" value="F:metal ion binding"/>
    <property type="evidence" value="ECO:0007669"/>
    <property type="project" value="UniProtKB-KW"/>
</dbReference>
<evidence type="ECO:0000256" key="11">
    <source>
        <dbReference type="PIRSR" id="PIRSR039102-3"/>
    </source>
</evidence>
<sequence>MGTRIRGEKIEREISKVVVLCGGTSPEREVSISSGKNIFNSLKNLKISSELFIWDGKLESLNFINDLCFISLHGSPGEDGSVQRYFESKGVIYTGSDSKSCELMMDKIKTKEHFKKIGVKTSDWSSKPEEFPCVFKPRFGGSSIGVKIFFSKDDLSLEAENGFFEKYLDGREITISILDTGSGPEILPILEIIPKGKFYDYDSKYLPDGSTLITPAPISLSEKKEIEEFSLKIYEEFNCKGFARIDGIISYEGIYFLEINAIPGMTLTSDLPASARAAGLCMDDVVKSILSSAMRR</sequence>
<keyword evidence="6 12" id="KW-0067">ATP-binding</keyword>
<keyword evidence="7" id="KW-0133">Cell shape</keyword>
<keyword evidence="3" id="KW-0963">Cytoplasm</keyword>
<dbReference type="GO" id="GO:0005737">
    <property type="term" value="C:cytoplasm"/>
    <property type="evidence" value="ECO:0007669"/>
    <property type="project" value="UniProtKB-SubCell"/>
</dbReference>
<dbReference type="GO" id="GO:0071555">
    <property type="term" value="P:cell wall organization"/>
    <property type="evidence" value="ECO:0007669"/>
    <property type="project" value="UniProtKB-KW"/>
</dbReference>
<keyword evidence="11" id="KW-0460">Magnesium</keyword>
<organism evidence="14">
    <name type="scientific">Mesoaciditoga lauensis</name>
    <dbReference type="NCBI Taxonomy" id="1495039"/>
    <lineage>
        <taxon>Bacteria</taxon>
        <taxon>Thermotogati</taxon>
        <taxon>Thermotogota</taxon>
        <taxon>Thermotogae</taxon>
        <taxon>Mesoaciditogales</taxon>
        <taxon>Mesoaciditogaceae</taxon>
        <taxon>Mesoaciditoga</taxon>
    </lineage>
</organism>
<keyword evidence="4" id="KW-0436">Ligase</keyword>
<dbReference type="InterPro" id="IPR005905">
    <property type="entry name" value="D_ala_D_ala"/>
</dbReference>
<dbReference type="Gene3D" id="3.40.50.20">
    <property type="match status" value="1"/>
</dbReference>
<dbReference type="Gene3D" id="3.30.470.20">
    <property type="entry name" value="ATP-grasp fold, B domain"/>
    <property type="match status" value="1"/>
</dbReference>
<dbReference type="InterPro" id="IPR016185">
    <property type="entry name" value="PreATP-grasp_dom_sf"/>
</dbReference>